<keyword evidence="2" id="KW-0378">Hydrolase</keyword>
<evidence type="ECO:0000313" key="5">
    <source>
        <dbReference type="Proteomes" id="UP001432027"/>
    </source>
</evidence>
<sequence>SQVTTQCMSVLSKSEDRIIKLINTQTAAICNLDSQSVAYSPSDSRLVQLFTIPEGKEKKQYMRVMDTVNHLELLSIELTGQSKHGIIYGLGAAPFGCLSFSHGEGHVMYCAEKKIKSSGYFDVDLDWDNEEKIVESNVGEKFALTESWGENNFDVKNPVLCMVDISTGQVTVVDGLPSGVSPSYAAWTPDDKGFVFFGLEDKPFRLGKAGGTNRYGKLYYYDLKSAESIVIGDTAAYEQPTFTPDGKILVFRRRAADEPHNATVELC</sequence>
<dbReference type="InterPro" id="IPR011042">
    <property type="entry name" value="6-blade_b-propeller_TolB-like"/>
</dbReference>
<comment type="similarity">
    <text evidence="1">Belongs to the peptidase S9C family.</text>
</comment>
<dbReference type="PANTHER" id="PTHR42776:SF4">
    <property type="entry name" value="ACYLAMINO-ACID-RELEASING ENZYME"/>
    <property type="match status" value="1"/>
</dbReference>
<evidence type="ECO:0000256" key="1">
    <source>
        <dbReference type="ARBA" id="ARBA00010040"/>
    </source>
</evidence>
<accession>A0AAV5TQS7</accession>
<gene>
    <name evidence="4" type="ORF">PENTCL1PPCAC_18779</name>
</gene>
<feature type="non-terminal residue" evidence="4">
    <location>
        <position position="1"/>
    </location>
</feature>
<protein>
    <recommendedName>
        <fullName evidence="3">Acylamino-acid-releasing enzyme N-terminal domain-containing protein</fullName>
    </recommendedName>
</protein>
<keyword evidence="5" id="KW-1185">Reference proteome</keyword>
<proteinExistence type="inferred from homology"/>
<organism evidence="4 5">
    <name type="scientific">Pristionchus entomophagus</name>
    <dbReference type="NCBI Taxonomy" id="358040"/>
    <lineage>
        <taxon>Eukaryota</taxon>
        <taxon>Metazoa</taxon>
        <taxon>Ecdysozoa</taxon>
        <taxon>Nematoda</taxon>
        <taxon>Chromadorea</taxon>
        <taxon>Rhabditida</taxon>
        <taxon>Rhabditina</taxon>
        <taxon>Diplogasteromorpha</taxon>
        <taxon>Diplogasteroidea</taxon>
        <taxon>Neodiplogasteridae</taxon>
        <taxon>Pristionchus</taxon>
    </lineage>
</organism>
<feature type="domain" description="Acylamino-acid-releasing enzyme N-terminal" evidence="3">
    <location>
        <begin position="36"/>
        <end position="252"/>
    </location>
</feature>
<dbReference type="AlphaFoldDB" id="A0AAV5TQS7"/>
<dbReference type="SUPFAM" id="SSF82171">
    <property type="entry name" value="DPP6 N-terminal domain-like"/>
    <property type="match status" value="1"/>
</dbReference>
<dbReference type="EMBL" id="BTSX01000004">
    <property type="protein sequence ID" value="GMS96604.1"/>
    <property type="molecule type" value="Genomic_DNA"/>
</dbReference>
<evidence type="ECO:0000256" key="2">
    <source>
        <dbReference type="ARBA" id="ARBA00022801"/>
    </source>
</evidence>
<dbReference type="Pfam" id="PF19283">
    <property type="entry name" value="APEH_N"/>
    <property type="match status" value="1"/>
</dbReference>
<evidence type="ECO:0000259" key="3">
    <source>
        <dbReference type="Pfam" id="PF19283"/>
    </source>
</evidence>
<dbReference type="Proteomes" id="UP001432027">
    <property type="component" value="Unassembled WGS sequence"/>
</dbReference>
<dbReference type="GO" id="GO:0004252">
    <property type="term" value="F:serine-type endopeptidase activity"/>
    <property type="evidence" value="ECO:0007669"/>
    <property type="project" value="TreeGrafter"/>
</dbReference>
<dbReference type="PANTHER" id="PTHR42776">
    <property type="entry name" value="SERINE PEPTIDASE S9 FAMILY MEMBER"/>
    <property type="match status" value="1"/>
</dbReference>
<comment type="caution">
    <text evidence="4">The sequence shown here is derived from an EMBL/GenBank/DDBJ whole genome shotgun (WGS) entry which is preliminary data.</text>
</comment>
<name>A0AAV5TQS7_9BILA</name>
<reference evidence="4" key="1">
    <citation type="submission" date="2023-10" db="EMBL/GenBank/DDBJ databases">
        <title>Genome assembly of Pristionchus species.</title>
        <authorList>
            <person name="Yoshida K."/>
            <person name="Sommer R.J."/>
        </authorList>
    </citation>
    <scope>NUCLEOTIDE SEQUENCE</scope>
    <source>
        <strain evidence="4">RS0144</strain>
    </source>
</reference>
<dbReference type="Gene3D" id="2.120.10.30">
    <property type="entry name" value="TolB, C-terminal domain"/>
    <property type="match status" value="1"/>
</dbReference>
<dbReference type="InterPro" id="IPR045550">
    <property type="entry name" value="AARE_N"/>
</dbReference>
<evidence type="ECO:0000313" key="4">
    <source>
        <dbReference type="EMBL" id="GMS96604.1"/>
    </source>
</evidence>